<dbReference type="GO" id="GO:0004826">
    <property type="term" value="F:phenylalanine-tRNA ligase activity"/>
    <property type="evidence" value="ECO:0007669"/>
    <property type="project" value="UniProtKB-EC"/>
</dbReference>
<evidence type="ECO:0000256" key="12">
    <source>
        <dbReference type="ARBA" id="ARBA00049255"/>
    </source>
</evidence>
<proteinExistence type="inferred from homology"/>
<evidence type="ECO:0000256" key="7">
    <source>
        <dbReference type="ARBA" id="ARBA00022917"/>
    </source>
</evidence>
<dbReference type="InterPro" id="IPR045864">
    <property type="entry name" value="aa-tRNA-synth_II/BPL/LPL"/>
</dbReference>
<keyword evidence="9" id="KW-0496">Mitochondrion</keyword>
<comment type="caution">
    <text evidence="16">The sequence shown here is derived from an EMBL/GenBank/DDBJ whole genome shotgun (WGS) entry which is preliminary data.</text>
</comment>
<dbReference type="PROSITE" id="PS51447">
    <property type="entry name" value="FDX_ACB"/>
    <property type="match status" value="1"/>
</dbReference>
<evidence type="ECO:0000256" key="4">
    <source>
        <dbReference type="ARBA" id="ARBA00022598"/>
    </source>
</evidence>
<dbReference type="NCBIfam" id="TIGR00469">
    <property type="entry name" value="pheS_mito"/>
    <property type="match status" value="1"/>
</dbReference>
<dbReference type="AlphaFoldDB" id="A0AAD9DD84"/>
<comment type="similarity">
    <text evidence="2">Belongs to the class-II aminoacyl-tRNA synthetase family.</text>
</comment>
<evidence type="ECO:0000256" key="1">
    <source>
        <dbReference type="ARBA" id="ARBA00004305"/>
    </source>
</evidence>
<dbReference type="InterPro" id="IPR005121">
    <property type="entry name" value="Fdx_antiC-bd"/>
</dbReference>
<dbReference type="EMBL" id="JATAAI010000012">
    <property type="protein sequence ID" value="KAK1741719.1"/>
    <property type="molecule type" value="Genomic_DNA"/>
</dbReference>
<dbReference type="PANTHER" id="PTHR11538">
    <property type="entry name" value="PHENYLALANYL-TRNA SYNTHETASE"/>
    <property type="match status" value="1"/>
</dbReference>
<organism evidence="16 17">
    <name type="scientific">Skeletonema marinoi</name>
    <dbReference type="NCBI Taxonomy" id="267567"/>
    <lineage>
        <taxon>Eukaryota</taxon>
        <taxon>Sar</taxon>
        <taxon>Stramenopiles</taxon>
        <taxon>Ochrophyta</taxon>
        <taxon>Bacillariophyta</taxon>
        <taxon>Coscinodiscophyceae</taxon>
        <taxon>Thalassiosirophycidae</taxon>
        <taxon>Thalassiosirales</taxon>
        <taxon>Skeletonemataceae</taxon>
        <taxon>Skeletonema</taxon>
        <taxon>Skeletonema marinoi-dohrnii complex</taxon>
    </lineage>
</organism>
<dbReference type="GO" id="GO:0006432">
    <property type="term" value="P:phenylalanyl-tRNA aminoacylation"/>
    <property type="evidence" value="ECO:0007669"/>
    <property type="project" value="InterPro"/>
</dbReference>
<dbReference type="Gene3D" id="3.30.70.380">
    <property type="entry name" value="Ferrodoxin-fold anticodon-binding domain"/>
    <property type="match status" value="1"/>
</dbReference>
<evidence type="ECO:0000256" key="10">
    <source>
        <dbReference type="ARBA" id="ARBA00023146"/>
    </source>
</evidence>
<evidence type="ECO:0000259" key="14">
    <source>
        <dbReference type="PROSITE" id="PS50862"/>
    </source>
</evidence>
<protein>
    <recommendedName>
        <fullName evidence="3">phenylalanine--tRNA ligase</fullName>
        <ecNumber evidence="3">6.1.1.20</ecNumber>
    </recommendedName>
    <alternativeName>
        <fullName evidence="11">Phenylalanyl-tRNA synthetase</fullName>
    </alternativeName>
</protein>
<keyword evidence="8" id="KW-0809">Transit peptide</keyword>
<dbReference type="EC" id="6.1.1.20" evidence="3"/>
<dbReference type="SMART" id="SM00896">
    <property type="entry name" value="FDX-ACB"/>
    <property type="match status" value="1"/>
</dbReference>
<reference evidence="16" key="1">
    <citation type="submission" date="2023-06" db="EMBL/GenBank/DDBJ databases">
        <title>Survivors Of The Sea: Transcriptome response of Skeletonema marinoi to long-term dormancy.</title>
        <authorList>
            <person name="Pinder M.I.M."/>
            <person name="Kourtchenko O."/>
            <person name="Robertson E.K."/>
            <person name="Larsson T."/>
            <person name="Maumus F."/>
            <person name="Osuna-Cruz C.M."/>
            <person name="Vancaester E."/>
            <person name="Stenow R."/>
            <person name="Vandepoele K."/>
            <person name="Ploug H."/>
            <person name="Bruchert V."/>
            <person name="Godhe A."/>
            <person name="Topel M."/>
        </authorList>
    </citation>
    <scope>NUCLEOTIDE SEQUENCE</scope>
    <source>
        <strain evidence="16">R05AC</strain>
    </source>
</reference>
<evidence type="ECO:0000256" key="6">
    <source>
        <dbReference type="ARBA" id="ARBA00022840"/>
    </source>
</evidence>
<keyword evidence="10" id="KW-0030">Aminoacyl-tRNA synthetase</keyword>
<dbReference type="Gene3D" id="3.30.930.10">
    <property type="entry name" value="Bira Bifunctional Protein, Domain 2"/>
    <property type="match status" value="1"/>
</dbReference>
<feature type="domain" description="Aminoacyl-transfer RNA synthetases class-II family profile" evidence="14">
    <location>
        <begin position="179"/>
        <end position="348"/>
    </location>
</feature>
<evidence type="ECO:0000313" key="17">
    <source>
        <dbReference type="Proteomes" id="UP001224775"/>
    </source>
</evidence>
<dbReference type="InterPro" id="IPR036690">
    <property type="entry name" value="Fdx_antiC-bd_sf"/>
</dbReference>
<evidence type="ECO:0000256" key="8">
    <source>
        <dbReference type="ARBA" id="ARBA00022946"/>
    </source>
</evidence>
<evidence type="ECO:0000259" key="15">
    <source>
        <dbReference type="PROSITE" id="PS51447"/>
    </source>
</evidence>
<dbReference type="SUPFAM" id="SSF55681">
    <property type="entry name" value="Class II aaRS and biotin synthetases"/>
    <property type="match status" value="1"/>
</dbReference>
<dbReference type="FunFam" id="3.30.930.10:FF:000053">
    <property type="entry name" value="Phenylalanyl-tRNA synthetase mitochondrial"/>
    <property type="match status" value="1"/>
</dbReference>
<gene>
    <name evidence="16" type="ORF">QTG54_007292</name>
</gene>
<dbReference type="GO" id="GO:0000049">
    <property type="term" value="F:tRNA binding"/>
    <property type="evidence" value="ECO:0007669"/>
    <property type="project" value="InterPro"/>
</dbReference>
<dbReference type="InterPro" id="IPR004530">
    <property type="entry name" value="Phe-tRNA-synth_IIc_mito"/>
</dbReference>
<dbReference type="CDD" id="cd00496">
    <property type="entry name" value="PheRS_alpha_core"/>
    <property type="match status" value="1"/>
</dbReference>
<dbReference type="InterPro" id="IPR006195">
    <property type="entry name" value="aa-tRNA-synth_II"/>
</dbReference>
<keyword evidence="6" id="KW-0067">ATP-binding</keyword>
<keyword evidence="5" id="KW-0547">Nucleotide-binding</keyword>
<keyword evidence="17" id="KW-1185">Reference proteome</keyword>
<evidence type="ECO:0000256" key="13">
    <source>
        <dbReference type="ARBA" id="ARBA00057761"/>
    </source>
</evidence>
<dbReference type="PROSITE" id="PS50862">
    <property type="entry name" value="AA_TRNA_LIGASE_II"/>
    <property type="match status" value="1"/>
</dbReference>
<feature type="domain" description="FDX-ACB" evidence="15">
    <location>
        <begin position="344"/>
        <end position="441"/>
    </location>
</feature>
<evidence type="ECO:0000256" key="11">
    <source>
        <dbReference type="ARBA" id="ARBA00031194"/>
    </source>
</evidence>
<comment type="function">
    <text evidence="13">Is responsible for the charging of tRNA(Phe) with phenylalanine in mitochondrial translation.</text>
</comment>
<dbReference type="PANTHER" id="PTHR11538:SF41">
    <property type="entry name" value="PHENYLALANINE--TRNA LIGASE, MITOCHONDRIAL"/>
    <property type="match status" value="1"/>
</dbReference>
<accession>A0AAD9DD84</accession>
<evidence type="ECO:0000256" key="3">
    <source>
        <dbReference type="ARBA" id="ARBA00012814"/>
    </source>
</evidence>
<dbReference type="Proteomes" id="UP001224775">
    <property type="component" value="Unassembled WGS sequence"/>
</dbReference>
<comment type="subcellular location">
    <subcellularLocation>
        <location evidence="1">Mitochondrion matrix</location>
    </subcellularLocation>
</comment>
<dbReference type="GO" id="GO:0005524">
    <property type="term" value="F:ATP binding"/>
    <property type="evidence" value="ECO:0007669"/>
    <property type="project" value="UniProtKB-KW"/>
</dbReference>
<dbReference type="FunFam" id="3.30.70.380:FF:000002">
    <property type="entry name" value="phenylalanine--tRNA ligase, mitochondrial"/>
    <property type="match status" value="1"/>
</dbReference>
<sequence>MMIQLASRAAGHFSPLLSSRVPQQLRCNHLRRCSAAATFSTHKPTPAAPQAPPLGKYAVPSRYLQPHPSNNITPHIASLVGRDLHLRPSHPIGIIRSKIQEYFASLSTDNNTTYTIFDAEDPIVTAQQCFDDLLIPPDHPGRAPSDTYYVTDTSLLRTHTSAHQSQHLRSGVDAFLCCGDVYRRDEIDATHYPAFHQMEGVKLMGPESMIGADGLNDEQWLHSPECQLIEADLKATLEGLMDHLFGPTEKRWNDDFFPFTQPSYELEIYHNDEWMEVLGCGVIHEQVLHLSNRSDRRGWAFGLGLERLAMILFKIPDIRLFWTEDERFHRQFTEGQIVEFQSYSKFPPVFKDIAFWTNDERTTNQDDFVENDFFDLVRSTAGDLVEKIELIDSFTHPKTGRSSRCYRISYRSMDRNLTNEEIDGLQFKVRDETATLGCELR</sequence>
<dbReference type="Pfam" id="PF03147">
    <property type="entry name" value="FDX-ACB"/>
    <property type="match status" value="1"/>
</dbReference>
<dbReference type="Pfam" id="PF01409">
    <property type="entry name" value="tRNA-synt_2d"/>
    <property type="match status" value="2"/>
</dbReference>
<dbReference type="GO" id="GO:0005759">
    <property type="term" value="C:mitochondrial matrix"/>
    <property type="evidence" value="ECO:0007669"/>
    <property type="project" value="UniProtKB-SubCell"/>
</dbReference>
<evidence type="ECO:0000256" key="9">
    <source>
        <dbReference type="ARBA" id="ARBA00023128"/>
    </source>
</evidence>
<dbReference type="SUPFAM" id="SSF54991">
    <property type="entry name" value="Anticodon-binding domain of PheRS"/>
    <property type="match status" value="1"/>
</dbReference>
<comment type="catalytic activity">
    <reaction evidence="12">
        <text>tRNA(Phe) + L-phenylalanine + ATP = L-phenylalanyl-tRNA(Phe) + AMP + diphosphate + H(+)</text>
        <dbReference type="Rhea" id="RHEA:19413"/>
        <dbReference type="Rhea" id="RHEA-COMP:9668"/>
        <dbReference type="Rhea" id="RHEA-COMP:9699"/>
        <dbReference type="ChEBI" id="CHEBI:15378"/>
        <dbReference type="ChEBI" id="CHEBI:30616"/>
        <dbReference type="ChEBI" id="CHEBI:33019"/>
        <dbReference type="ChEBI" id="CHEBI:58095"/>
        <dbReference type="ChEBI" id="CHEBI:78442"/>
        <dbReference type="ChEBI" id="CHEBI:78531"/>
        <dbReference type="ChEBI" id="CHEBI:456215"/>
        <dbReference type="EC" id="6.1.1.20"/>
    </reaction>
</comment>
<evidence type="ECO:0000256" key="2">
    <source>
        <dbReference type="ARBA" id="ARBA00008226"/>
    </source>
</evidence>
<keyword evidence="7" id="KW-0648">Protein biosynthesis</keyword>
<keyword evidence="4 16" id="KW-0436">Ligase</keyword>
<evidence type="ECO:0000256" key="5">
    <source>
        <dbReference type="ARBA" id="ARBA00022741"/>
    </source>
</evidence>
<dbReference type="InterPro" id="IPR002319">
    <property type="entry name" value="Phenylalanyl-tRNA_Synthase"/>
</dbReference>
<name>A0AAD9DD84_9STRA</name>
<evidence type="ECO:0000313" key="16">
    <source>
        <dbReference type="EMBL" id="KAK1741719.1"/>
    </source>
</evidence>